<dbReference type="STRING" id="1317121.ATO11_08765"/>
<proteinExistence type="predicted"/>
<keyword evidence="1" id="KW-1133">Transmembrane helix</keyword>
<dbReference type="EMBL" id="AQQZ01000003">
    <property type="protein sequence ID" value="KNG94288.1"/>
    <property type="molecule type" value="Genomic_DNA"/>
</dbReference>
<evidence type="ECO:0000256" key="1">
    <source>
        <dbReference type="SAM" id="Phobius"/>
    </source>
</evidence>
<reference evidence="2 3" key="1">
    <citation type="journal article" date="2015" name="Int. J. Syst. Evol. Microbiol.">
        <title>Aestuariivita atlantica sp. nov., isolated from deep sea sediment of the Atlantic Ocean.</title>
        <authorList>
            <person name="Li G."/>
            <person name="Lai Q."/>
            <person name="Du Y."/>
            <person name="Liu X."/>
            <person name="Sun F."/>
            <person name="Shao Z."/>
        </authorList>
    </citation>
    <scope>NUCLEOTIDE SEQUENCE [LARGE SCALE GENOMIC DNA]</scope>
    <source>
        <strain evidence="2 3">22II-S11-z3</strain>
    </source>
</reference>
<organism evidence="2 3">
    <name type="scientific">Pseudaestuariivita atlantica</name>
    <dbReference type="NCBI Taxonomy" id="1317121"/>
    <lineage>
        <taxon>Bacteria</taxon>
        <taxon>Pseudomonadati</taxon>
        <taxon>Pseudomonadota</taxon>
        <taxon>Alphaproteobacteria</taxon>
        <taxon>Rhodobacterales</taxon>
        <taxon>Paracoccaceae</taxon>
        <taxon>Pseudaestuariivita</taxon>
    </lineage>
</organism>
<gene>
    <name evidence="2" type="ORF">ATO11_08765</name>
</gene>
<feature type="transmembrane region" description="Helical" evidence="1">
    <location>
        <begin position="98"/>
        <end position="118"/>
    </location>
</feature>
<feature type="transmembrane region" description="Helical" evidence="1">
    <location>
        <begin position="6"/>
        <end position="24"/>
    </location>
</feature>
<dbReference type="AlphaFoldDB" id="A0A0L1JSB2"/>
<dbReference type="Proteomes" id="UP000036938">
    <property type="component" value="Unassembled WGS sequence"/>
</dbReference>
<protein>
    <submittedName>
        <fullName evidence="2">Uncharacterized protein</fullName>
    </submittedName>
</protein>
<keyword evidence="1" id="KW-0472">Membrane</keyword>
<keyword evidence="3" id="KW-1185">Reference proteome</keyword>
<accession>A0A0L1JSB2</accession>
<dbReference type="RefSeq" id="WP_050530445.1">
    <property type="nucleotide sequence ID" value="NZ_AQQZ01000003.1"/>
</dbReference>
<evidence type="ECO:0000313" key="2">
    <source>
        <dbReference type="EMBL" id="KNG94288.1"/>
    </source>
</evidence>
<feature type="transmembrane region" description="Helical" evidence="1">
    <location>
        <begin position="44"/>
        <end position="63"/>
    </location>
</feature>
<evidence type="ECO:0000313" key="3">
    <source>
        <dbReference type="Proteomes" id="UP000036938"/>
    </source>
</evidence>
<keyword evidence="1" id="KW-0812">Transmembrane</keyword>
<feature type="transmembrane region" description="Helical" evidence="1">
    <location>
        <begin position="69"/>
        <end position="86"/>
    </location>
</feature>
<sequence length="121" mass="12486">MPLPLIAAMIVNLLVLIPVLLFAARGQRADAVFGPDTPARRILFSMYAAIAGVSAGLLALAALQSMPALAPATIAIMCLQIVYKSLTLPWLGLSHPVAATNLAVTLFHALALGAWAMGIGA</sequence>
<comment type="caution">
    <text evidence="2">The sequence shown here is derived from an EMBL/GenBank/DDBJ whole genome shotgun (WGS) entry which is preliminary data.</text>
</comment>
<dbReference type="OrthoDB" id="7867070at2"/>
<name>A0A0L1JSB2_9RHOB</name>